<dbReference type="PANTHER" id="PTHR11985:SF35">
    <property type="entry name" value="ANAEROBIC GLYCEROL-3-PHOSPHATE DEHYDROGENASE SUBUNIT A"/>
    <property type="match status" value="1"/>
</dbReference>
<dbReference type="Pfam" id="PF16901">
    <property type="entry name" value="DAO_C"/>
    <property type="match status" value="1"/>
</dbReference>
<evidence type="ECO:0000256" key="9">
    <source>
        <dbReference type="ARBA" id="ARBA00023002"/>
    </source>
</evidence>
<dbReference type="InterPro" id="IPR006076">
    <property type="entry name" value="FAD-dep_OxRdtase"/>
</dbReference>
<keyword evidence="7" id="KW-0319">Glycerol metabolism</keyword>
<dbReference type="Gene3D" id="3.30.9.10">
    <property type="entry name" value="D-Amino Acid Oxidase, subunit A, domain 2"/>
    <property type="match status" value="1"/>
</dbReference>
<comment type="pathway">
    <text evidence="2">Polyol metabolism; glycerol degradation via glycerol kinase pathway; glycerone phosphate from sn-glycerol 3-phosphate (aerobic route): step 1/1.</text>
</comment>
<dbReference type="RefSeq" id="WP_274456011.1">
    <property type="nucleotide sequence ID" value="NZ_CP067097.1"/>
</dbReference>
<evidence type="ECO:0000259" key="12">
    <source>
        <dbReference type="Pfam" id="PF16901"/>
    </source>
</evidence>
<evidence type="ECO:0000256" key="8">
    <source>
        <dbReference type="ARBA" id="ARBA00022827"/>
    </source>
</evidence>
<comment type="similarity">
    <text evidence="3">Belongs to the FAD-dependent glycerol-3-phosphate dehydrogenase family.</text>
</comment>
<dbReference type="SUPFAM" id="SSF51905">
    <property type="entry name" value="FAD/NAD(P)-binding domain"/>
    <property type="match status" value="1"/>
</dbReference>
<dbReference type="PRINTS" id="PR01001">
    <property type="entry name" value="FADG3PDH"/>
</dbReference>
<evidence type="ECO:0000256" key="6">
    <source>
        <dbReference type="ARBA" id="ARBA00022630"/>
    </source>
</evidence>
<evidence type="ECO:0000256" key="4">
    <source>
        <dbReference type="ARBA" id="ARBA00013029"/>
    </source>
</evidence>
<evidence type="ECO:0000256" key="1">
    <source>
        <dbReference type="ARBA" id="ARBA00001974"/>
    </source>
</evidence>
<keyword evidence="6" id="KW-0285">Flavoprotein</keyword>
<evidence type="ECO:0000259" key="11">
    <source>
        <dbReference type="Pfam" id="PF01266"/>
    </source>
</evidence>
<dbReference type="InterPro" id="IPR038299">
    <property type="entry name" value="DAO_C_sf"/>
</dbReference>
<evidence type="ECO:0000313" key="13">
    <source>
        <dbReference type="EMBL" id="MDQ0189352.1"/>
    </source>
</evidence>
<sequence length="569" mass="61442">MTESSFAAEASAGPFAGACSAAARRSYLQQAAAGELDVLIIGGGITGAGVLREASLRQARALVVEQGDFASGTSSRSSKLIHGGLRYLAQGQVALVREVSRERDVLQRIAPHLVHRQPVLIPLYTDIGMRPLTARMGLTLFDRLAGVDSEHRHQSLKRAQVLEKVRSLRTERLVGGLQYDEFSTNDARMVVETLKAACQRGCAAMNYARVDALTYADGRVTGAVVTDVLTGERYPLRARAVVNAAGPWVDHVRSLDTAQRDAAMNAKRLHLTKGIHLVFSQARFPLDLTVMFPGVDERTLFAIPHGDCTYVGTTDTDYDGDPGAPTVTPADVRYLLDCIHQVFPDVDVSAADIIGCWAGVRPLLHEPGKSPSQISRRDEIIVSPSGLISVAGGKLTGFRKMAERAWAAAAEHAGMQPAWARPLKASLTEPLGGGGEIGQDALEACVDRGVPASVAKRWVSTFGSAWPSLCDLYASDKAMQTCLDAPRQLVAAEIAYLVRHEMAVRLEDVLVRRTDYYHFSAGHGRSVAHPIAKVMAELLGWDANRMAAEVEDYETYVRTCQGPAVYGST</sequence>
<feature type="domain" description="FAD dependent oxidoreductase" evidence="11">
    <location>
        <begin position="37"/>
        <end position="371"/>
    </location>
</feature>
<evidence type="ECO:0000256" key="3">
    <source>
        <dbReference type="ARBA" id="ARBA00007330"/>
    </source>
</evidence>
<comment type="caution">
    <text evidence="13">The sequence shown here is derived from an EMBL/GenBank/DDBJ whole genome shotgun (WGS) entry which is preliminary data.</text>
</comment>
<proteinExistence type="inferred from homology"/>
<dbReference type="SUPFAM" id="SSF54373">
    <property type="entry name" value="FAD-linked reductases, C-terminal domain"/>
    <property type="match status" value="1"/>
</dbReference>
<dbReference type="Gene3D" id="3.50.50.60">
    <property type="entry name" value="FAD/NAD(P)-binding domain"/>
    <property type="match status" value="1"/>
</dbReference>
<comment type="cofactor">
    <cofactor evidence="1">
        <name>FAD</name>
        <dbReference type="ChEBI" id="CHEBI:57692"/>
    </cofactor>
</comment>
<organism evidence="13 14">
    <name type="scientific">Alicyclobacillus cycloheptanicus</name>
    <dbReference type="NCBI Taxonomy" id="1457"/>
    <lineage>
        <taxon>Bacteria</taxon>
        <taxon>Bacillati</taxon>
        <taxon>Bacillota</taxon>
        <taxon>Bacilli</taxon>
        <taxon>Bacillales</taxon>
        <taxon>Alicyclobacillaceae</taxon>
        <taxon>Alicyclobacillus</taxon>
    </lineage>
</organism>
<dbReference type="Pfam" id="PF01266">
    <property type="entry name" value="DAO"/>
    <property type="match status" value="1"/>
</dbReference>
<dbReference type="InterPro" id="IPR000447">
    <property type="entry name" value="G3P_DH_FAD-dep"/>
</dbReference>
<keyword evidence="14" id="KW-1185">Reference proteome</keyword>
<evidence type="ECO:0000256" key="2">
    <source>
        <dbReference type="ARBA" id="ARBA00004977"/>
    </source>
</evidence>
<comment type="catalytic activity">
    <reaction evidence="10">
        <text>a quinone + sn-glycerol 3-phosphate = dihydroxyacetone phosphate + a quinol</text>
        <dbReference type="Rhea" id="RHEA:18977"/>
        <dbReference type="ChEBI" id="CHEBI:24646"/>
        <dbReference type="ChEBI" id="CHEBI:57597"/>
        <dbReference type="ChEBI" id="CHEBI:57642"/>
        <dbReference type="ChEBI" id="CHEBI:132124"/>
        <dbReference type="EC" id="1.1.5.3"/>
    </reaction>
</comment>
<dbReference type="EC" id="1.1.5.3" evidence="4"/>
<evidence type="ECO:0000313" key="14">
    <source>
        <dbReference type="Proteomes" id="UP001232973"/>
    </source>
</evidence>
<dbReference type="PANTHER" id="PTHR11985">
    <property type="entry name" value="GLYCEROL-3-PHOSPHATE DEHYDROGENASE"/>
    <property type="match status" value="1"/>
</dbReference>
<dbReference type="InterPro" id="IPR036188">
    <property type="entry name" value="FAD/NAD-bd_sf"/>
</dbReference>
<accession>A0ABT9XGD1</accession>
<keyword evidence="8" id="KW-0274">FAD</keyword>
<evidence type="ECO:0000256" key="7">
    <source>
        <dbReference type="ARBA" id="ARBA00022798"/>
    </source>
</evidence>
<name>A0ABT9XGD1_9BACL</name>
<reference evidence="13 14" key="1">
    <citation type="submission" date="2023-07" db="EMBL/GenBank/DDBJ databases">
        <title>Genomic Encyclopedia of Type Strains, Phase IV (KMG-IV): sequencing the most valuable type-strain genomes for metagenomic binning, comparative biology and taxonomic classification.</title>
        <authorList>
            <person name="Goeker M."/>
        </authorList>
    </citation>
    <scope>NUCLEOTIDE SEQUENCE [LARGE SCALE GENOMIC DNA]</scope>
    <source>
        <strain evidence="13 14">DSM 4006</strain>
    </source>
</reference>
<gene>
    <name evidence="13" type="ORF">J2S03_001172</name>
</gene>
<evidence type="ECO:0000256" key="10">
    <source>
        <dbReference type="ARBA" id="ARBA00049055"/>
    </source>
</evidence>
<dbReference type="GO" id="GO:0004368">
    <property type="term" value="F:glycerol-3-phosphate dehydrogenase (quinone) activity"/>
    <property type="evidence" value="ECO:0007669"/>
    <property type="project" value="UniProtKB-EC"/>
</dbReference>
<dbReference type="EMBL" id="JAUSTP010000006">
    <property type="protein sequence ID" value="MDQ0189352.1"/>
    <property type="molecule type" value="Genomic_DNA"/>
</dbReference>
<dbReference type="InterPro" id="IPR031656">
    <property type="entry name" value="DAO_C"/>
</dbReference>
<dbReference type="Gene3D" id="1.10.8.870">
    <property type="entry name" value="Alpha-glycerophosphate oxidase, cap domain"/>
    <property type="match status" value="1"/>
</dbReference>
<feature type="domain" description="Alpha-glycerophosphate oxidase C-terminal" evidence="12">
    <location>
        <begin position="430"/>
        <end position="545"/>
    </location>
</feature>
<evidence type="ECO:0000256" key="5">
    <source>
        <dbReference type="ARBA" id="ARBA00017956"/>
    </source>
</evidence>
<dbReference type="Proteomes" id="UP001232973">
    <property type="component" value="Unassembled WGS sequence"/>
</dbReference>
<protein>
    <recommendedName>
        <fullName evidence="5">Aerobic glycerol-3-phosphate dehydrogenase</fullName>
        <ecNumber evidence="4">1.1.5.3</ecNumber>
    </recommendedName>
</protein>
<keyword evidence="9 13" id="KW-0560">Oxidoreductase</keyword>